<comment type="caution">
    <text evidence="2">The sequence shown here is derived from an EMBL/GenBank/DDBJ whole genome shotgun (WGS) entry which is preliminary data.</text>
</comment>
<organism evidence="2 3">
    <name type="scientific">Eumeta variegata</name>
    <name type="common">Bagworm moth</name>
    <name type="synonym">Eumeta japonica</name>
    <dbReference type="NCBI Taxonomy" id="151549"/>
    <lineage>
        <taxon>Eukaryota</taxon>
        <taxon>Metazoa</taxon>
        <taxon>Ecdysozoa</taxon>
        <taxon>Arthropoda</taxon>
        <taxon>Hexapoda</taxon>
        <taxon>Insecta</taxon>
        <taxon>Pterygota</taxon>
        <taxon>Neoptera</taxon>
        <taxon>Endopterygota</taxon>
        <taxon>Lepidoptera</taxon>
        <taxon>Glossata</taxon>
        <taxon>Ditrysia</taxon>
        <taxon>Tineoidea</taxon>
        <taxon>Psychidae</taxon>
        <taxon>Oiketicinae</taxon>
        <taxon>Eumeta</taxon>
    </lineage>
</organism>
<protein>
    <submittedName>
        <fullName evidence="2">Uncharacterized protein</fullName>
    </submittedName>
</protein>
<gene>
    <name evidence="2" type="ORF">EVAR_52959_1</name>
</gene>
<evidence type="ECO:0000256" key="1">
    <source>
        <dbReference type="SAM" id="MobiDB-lite"/>
    </source>
</evidence>
<sequence length="127" mass="15256">MTYGLNVVALTKSNRTRLRQYEREILKDMLQAARNQPKLKTQEILEGKQSPKSSRNQEEWDTLAQNKMEMKKPRMNYTNSQKRTPKALHRVKKMKNRRLTGKTNLLQILYIQTLLQWELRRTKQIKD</sequence>
<name>A0A4C1YTY5_EUMVA</name>
<dbReference type="AlphaFoldDB" id="A0A4C1YTY5"/>
<feature type="region of interest" description="Disordered" evidence="1">
    <location>
        <begin position="37"/>
        <end position="88"/>
    </location>
</feature>
<reference evidence="2 3" key="1">
    <citation type="journal article" date="2019" name="Commun. Biol.">
        <title>The bagworm genome reveals a unique fibroin gene that provides high tensile strength.</title>
        <authorList>
            <person name="Kono N."/>
            <person name="Nakamura H."/>
            <person name="Ohtoshi R."/>
            <person name="Tomita M."/>
            <person name="Numata K."/>
            <person name="Arakawa K."/>
        </authorList>
    </citation>
    <scope>NUCLEOTIDE SEQUENCE [LARGE SCALE GENOMIC DNA]</scope>
</reference>
<keyword evidence="3" id="KW-1185">Reference proteome</keyword>
<accession>A0A4C1YTY5</accession>
<proteinExistence type="predicted"/>
<dbReference type="EMBL" id="BGZK01001440">
    <property type="protein sequence ID" value="GBP79961.1"/>
    <property type="molecule type" value="Genomic_DNA"/>
</dbReference>
<evidence type="ECO:0000313" key="3">
    <source>
        <dbReference type="Proteomes" id="UP000299102"/>
    </source>
</evidence>
<dbReference type="Proteomes" id="UP000299102">
    <property type="component" value="Unassembled WGS sequence"/>
</dbReference>
<dbReference type="OrthoDB" id="410404at2759"/>
<evidence type="ECO:0000313" key="2">
    <source>
        <dbReference type="EMBL" id="GBP79961.1"/>
    </source>
</evidence>